<evidence type="ECO:0000256" key="4">
    <source>
        <dbReference type="ARBA" id="ARBA00023136"/>
    </source>
</evidence>
<dbReference type="KEGG" id="sedi:EBB79_01390"/>
<feature type="transmembrane region" description="Helical" evidence="5">
    <location>
        <begin position="117"/>
        <end position="138"/>
    </location>
</feature>
<keyword evidence="2 5" id="KW-0812">Transmembrane</keyword>
<dbReference type="Pfam" id="PF01124">
    <property type="entry name" value="MAPEG"/>
    <property type="match status" value="1"/>
</dbReference>
<comment type="subcellular location">
    <subcellularLocation>
        <location evidence="1">Membrane</location>
    </subcellularLocation>
</comment>
<dbReference type="PANTHER" id="PTHR35371:SF1">
    <property type="entry name" value="BLR7753 PROTEIN"/>
    <property type="match status" value="1"/>
</dbReference>
<reference evidence="6 7" key="1">
    <citation type="submission" date="2018-10" db="EMBL/GenBank/DDBJ databases">
        <title>Parasedimentitalea marina sp. nov., a psychrophilic bacterium isolated from deep seawater of the New Britain Trench.</title>
        <authorList>
            <person name="Cao J."/>
        </authorList>
    </citation>
    <scope>NUCLEOTIDE SEQUENCE [LARGE SCALE GENOMIC DNA]</scope>
    <source>
        <strain evidence="6 7">W43</strain>
    </source>
</reference>
<name>A0A3T0MY55_9RHOB</name>
<keyword evidence="4 5" id="KW-0472">Membrane</keyword>
<dbReference type="RefSeq" id="WP_127747123.1">
    <property type="nucleotide sequence ID" value="NZ_CP033219.1"/>
</dbReference>
<feature type="transmembrane region" description="Helical" evidence="5">
    <location>
        <begin position="65"/>
        <end position="96"/>
    </location>
</feature>
<dbReference type="SUPFAM" id="SSF161084">
    <property type="entry name" value="MAPEG domain-like"/>
    <property type="match status" value="1"/>
</dbReference>
<accession>A0A3T0MY55</accession>
<dbReference type="InterPro" id="IPR023352">
    <property type="entry name" value="MAPEG-like_dom_sf"/>
</dbReference>
<dbReference type="InterPro" id="IPR001129">
    <property type="entry name" value="Membr-assoc_MAPEG"/>
</dbReference>
<keyword evidence="3 5" id="KW-1133">Transmembrane helix</keyword>
<evidence type="ECO:0000256" key="3">
    <source>
        <dbReference type="ARBA" id="ARBA00022989"/>
    </source>
</evidence>
<sequence>MLDLITGYSPALIALLLFVLIVLLQSALVGAAKAQSGLVPGCTPEADYDNRVYRLNRSHQNAVEIMPAAAIALFACILTGVSVWWVNLLMVLFLVLRVLYALVYAQNIGKATQGARTFVYVSGWATIVALCVMAIWAAL</sequence>
<dbReference type="PANTHER" id="PTHR35371">
    <property type="entry name" value="INNER MEMBRANE PROTEIN"/>
    <property type="match status" value="1"/>
</dbReference>
<dbReference type="OrthoDB" id="7744558at2"/>
<evidence type="ECO:0000256" key="1">
    <source>
        <dbReference type="ARBA" id="ARBA00004370"/>
    </source>
</evidence>
<protein>
    <submittedName>
        <fullName evidence="6">MAPEG family protein</fullName>
    </submittedName>
</protein>
<organism evidence="6 7">
    <name type="scientific">Parasedimentitalea marina</name>
    <dbReference type="NCBI Taxonomy" id="2483033"/>
    <lineage>
        <taxon>Bacteria</taxon>
        <taxon>Pseudomonadati</taxon>
        <taxon>Pseudomonadota</taxon>
        <taxon>Alphaproteobacteria</taxon>
        <taxon>Rhodobacterales</taxon>
        <taxon>Paracoccaceae</taxon>
        <taxon>Parasedimentitalea</taxon>
    </lineage>
</organism>
<dbReference type="EMBL" id="CP033219">
    <property type="protein sequence ID" value="AZV76682.1"/>
    <property type="molecule type" value="Genomic_DNA"/>
</dbReference>
<evidence type="ECO:0000256" key="2">
    <source>
        <dbReference type="ARBA" id="ARBA00022692"/>
    </source>
</evidence>
<evidence type="ECO:0000313" key="7">
    <source>
        <dbReference type="Proteomes" id="UP000283063"/>
    </source>
</evidence>
<keyword evidence="7" id="KW-1185">Reference proteome</keyword>
<dbReference type="AlphaFoldDB" id="A0A3T0MY55"/>
<proteinExistence type="predicted"/>
<dbReference type="Proteomes" id="UP000283063">
    <property type="component" value="Chromosome"/>
</dbReference>
<evidence type="ECO:0000313" key="6">
    <source>
        <dbReference type="EMBL" id="AZV76682.1"/>
    </source>
</evidence>
<dbReference type="Gene3D" id="1.20.120.550">
    <property type="entry name" value="Membrane associated eicosanoid/glutathione metabolism-like domain"/>
    <property type="match status" value="1"/>
</dbReference>
<gene>
    <name evidence="6" type="ORF">EBB79_01390</name>
</gene>
<evidence type="ECO:0000256" key="5">
    <source>
        <dbReference type="SAM" id="Phobius"/>
    </source>
</evidence>
<dbReference type="GO" id="GO:0016020">
    <property type="term" value="C:membrane"/>
    <property type="evidence" value="ECO:0007669"/>
    <property type="project" value="UniProtKB-SubCell"/>
</dbReference>